<dbReference type="PANTHER" id="PTHR33507:SF3">
    <property type="entry name" value="INNER MEMBRANE PROTEIN YBBJ"/>
    <property type="match status" value="1"/>
</dbReference>
<feature type="domain" description="NfeD-like C-terminal" evidence="6">
    <location>
        <begin position="89"/>
        <end position="144"/>
    </location>
</feature>
<evidence type="ECO:0000259" key="6">
    <source>
        <dbReference type="Pfam" id="PF01957"/>
    </source>
</evidence>
<comment type="subcellular location">
    <subcellularLocation>
        <location evidence="1">Membrane</location>
        <topology evidence="1">Multi-pass membrane protein</topology>
    </subcellularLocation>
</comment>
<protein>
    <submittedName>
        <fullName evidence="7">NfeD family protein</fullName>
    </submittedName>
</protein>
<evidence type="ECO:0000256" key="4">
    <source>
        <dbReference type="ARBA" id="ARBA00023136"/>
    </source>
</evidence>
<reference evidence="7 8" key="1">
    <citation type="submission" date="2018-12" db="EMBL/GenBank/DDBJ databases">
        <authorList>
            <person name="Li A."/>
            <person name="Zhang M."/>
            <person name="Zhu H."/>
        </authorList>
    </citation>
    <scope>NUCLEOTIDE SEQUENCE [LARGE SCALE GENOMIC DNA]</scope>
    <source>
        <strain evidence="7 8">R04H25</strain>
    </source>
</reference>
<dbReference type="PANTHER" id="PTHR33507">
    <property type="entry name" value="INNER MEMBRANE PROTEIN YBBJ"/>
    <property type="match status" value="1"/>
</dbReference>
<dbReference type="InterPro" id="IPR002810">
    <property type="entry name" value="NfeD-like_C"/>
</dbReference>
<evidence type="ECO:0000256" key="3">
    <source>
        <dbReference type="ARBA" id="ARBA00022989"/>
    </source>
</evidence>
<evidence type="ECO:0000256" key="5">
    <source>
        <dbReference type="SAM" id="Phobius"/>
    </source>
</evidence>
<sequence length="156" mass="17150">MSIALLWILVGVVLILSELMLTSVVAVFLGIGAIVTGLLVHWGLIDEMSIQFAVFGTVSLVTLLLARGRIKQWFTGYTADHDETKPNFQRDIGARVTVVKEFKHGAGRVLLNGVQWDAFSEDELNVGDTAWVIANEGIQLTVQKKRMPVQTKEGNS</sequence>
<comment type="caution">
    <text evidence="7">The sequence shown here is derived from an EMBL/GenBank/DDBJ whole genome shotgun (WGS) entry which is preliminary data.</text>
</comment>
<accession>A0A443Z5W0</accession>
<name>A0A443Z5W0_9GAMM</name>
<dbReference type="SUPFAM" id="SSF141322">
    <property type="entry name" value="NfeD domain-like"/>
    <property type="match status" value="1"/>
</dbReference>
<keyword evidence="8" id="KW-1185">Reference proteome</keyword>
<keyword evidence="3 5" id="KW-1133">Transmembrane helix</keyword>
<dbReference type="OrthoDB" id="6118712at2"/>
<dbReference type="RefSeq" id="WP_128351546.1">
    <property type="nucleotide sequence ID" value="NZ_CAXBCQ010000011.1"/>
</dbReference>
<keyword evidence="4 5" id="KW-0472">Membrane</keyword>
<dbReference type="InterPro" id="IPR012340">
    <property type="entry name" value="NA-bd_OB-fold"/>
</dbReference>
<dbReference type="Gene3D" id="2.40.50.140">
    <property type="entry name" value="Nucleic acid-binding proteins"/>
    <property type="match status" value="1"/>
</dbReference>
<evidence type="ECO:0000256" key="2">
    <source>
        <dbReference type="ARBA" id="ARBA00022692"/>
    </source>
</evidence>
<dbReference type="GO" id="GO:0005886">
    <property type="term" value="C:plasma membrane"/>
    <property type="evidence" value="ECO:0007669"/>
    <property type="project" value="TreeGrafter"/>
</dbReference>
<dbReference type="Pfam" id="PF01957">
    <property type="entry name" value="NfeD"/>
    <property type="match status" value="1"/>
</dbReference>
<organism evidence="7 8">
    <name type="scientific">Pseudidiomarina gelatinasegens</name>
    <dbReference type="NCBI Taxonomy" id="2487740"/>
    <lineage>
        <taxon>Bacteria</taxon>
        <taxon>Pseudomonadati</taxon>
        <taxon>Pseudomonadota</taxon>
        <taxon>Gammaproteobacteria</taxon>
        <taxon>Alteromonadales</taxon>
        <taxon>Idiomarinaceae</taxon>
        <taxon>Pseudidiomarina</taxon>
    </lineage>
</organism>
<evidence type="ECO:0000313" key="7">
    <source>
        <dbReference type="EMBL" id="RWU12180.1"/>
    </source>
</evidence>
<dbReference type="EMBL" id="RSFE01000002">
    <property type="protein sequence ID" value="RWU12180.1"/>
    <property type="molecule type" value="Genomic_DNA"/>
</dbReference>
<evidence type="ECO:0000256" key="1">
    <source>
        <dbReference type="ARBA" id="ARBA00004141"/>
    </source>
</evidence>
<dbReference type="InterPro" id="IPR052165">
    <property type="entry name" value="Membrane_assoc_protease"/>
</dbReference>
<feature type="transmembrane region" description="Helical" evidence="5">
    <location>
        <begin position="48"/>
        <end position="66"/>
    </location>
</feature>
<evidence type="ECO:0000313" key="8">
    <source>
        <dbReference type="Proteomes" id="UP000288789"/>
    </source>
</evidence>
<gene>
    <name evidence="7" type="ORF">EGC76_03060</name>
</gene>
<dbReference type="Proteomes" id="UP000288789">
    <property type="component" value="Unassembled WGS sequence"/>
</dbReference>
<dbReference type="AlphaFoldDB" id="A0A443Z5W0"/>
<proteinExistence type="predicted"/>
<keyword evidence="2 5" id="KW-0812">Transmembrane</keyword>